<dbReference type="PANTHER" id="PTHR23308">
    <property type="entry name" value="NUCLEAR INHIBITOR OF PROTEIN PHOSPHATASE-1"/>
    <property type="match status" value="1"/>
</dbReference>
<dbReference type="EMBL" id="FMTT01000019">
    <property type="protein sequence ID" value="SCW60232.1"/>
    <property type="molecule type" value="Genomic_DNA"/>
</dbReference>
<feature type="domain" description="FHA" evidence="3">
    <location>
        <begin position="479"/>
        <end position="529"/>
    </location>
</feature>
<evidence type="ECO:0000313" key="5">
    <source>
        <dbReference type="Proteomes" id="UP000198601"/>
    </source>
</evidence>
<dbReference type="InterPro" id="IPR008984">
    <property type="entry name" value="SMAD_FHA_dom_sf"/>
</dbReference>
<dbReference type="Proteomes" id="UP000198601">
    <property type="component" value="Unassembled WGS sequence"/>
</dbReference>
<evidence type="ECO:0000256" key="2">
    <source>
        <dbReference type="SAM" id="Phobius"/>
    </source>
</evidence>
<feature type="region of interest" description="Disordered" evidence="1">
    <location>
        <begin position="379"/>
        <end position="422"/>
    </location>
</feature>
<dbReference type="Gene3D" id="2.60.200.20">
    <property type="match status" value="1"/>
</dbReference>
<sequence length="556" mass="62097">MTLDQQLYGLKVDFDNRNGHFMVLSSPTGMKQQDLSSFQVNMLSANRIPRLLEVQVEARNGDVCLYYAITGKRMLSHWLRMEKLSLAQYYALLLHIVEVLDDSKVYMLQPDRYVLKEEYIYCGAGFQDLYLTYIPKEHLDGKGSVSSDLHHLASRLIHRVTELHGSGFQELMRYLQEEAFNLPELKQLLLKQIGLLQHVSPAGQELAGMTASPQHTFRASVHPESALFHRPDQPFSDPPRAVRNEHSGYEPIGGQVPVSSQLQHSTEPGMFKAEAVLTARPESRRKRLFVILLTVLAWCFIWKIYLDDPSDTMLWMCIGLTLIFTAGALLLFLRIAKTSSEAPKQGASGLSFESNNEKLPSSDREDQASFMSRVGLASPSPISFATPGDPVAPDAGRPREPDPVSSQATGYNQLPNGESQPYVTQLQSSDLAMRTTLLAPQDATIFLGKSPRPSDRLCACLEVYRNGVREQIQLHKNSFVIGRAGAGADWVHEEAGVSRLHAEFVKDDEGYAVKDLGSRNGTSVNAESLVPYRVHRLKEGDIVKIVSTEFTFKMGF</sequence>
<dbReference type="SMART" id="SM00240">
    <property type="entry name" value="FHA"/>
    <property type="match status" value="1"/>
</dbReference>
<evidence type="ECO:0000259" key="3">
    <source>
        <dbReference type="PROSITE" id="PS50006"/>
    </source>
</evidence>
<keyword evidence="2" id="KW-1133">Transmembrane helix</keyword>
<dbReference type="SUPFAM" id="SSF49879">
    <property type="entry name" value="SMAD/FHA domain"/>
    <property type="match status" value="1"/>
</dbReference>
<evidence type="ECO:0000313" key="4">
    <source>
        <dbReference type="EMBL" id="SCW60232.1"/>
    </source>
</evidence>
<keyword evidence="2" id="KW-0472">Membrane</keyword>
<organism evidence="4 5">
    <name type="scientific">Paenibacillus tianmuensis</name>
    <dbReference type="NCBI Taxonomy" id="624147"/>
    <lineage>
        <taxon>Bacteria</taxon>
        <taxon>Bacillati</taxon>
        <taxon>Bacillota</taxon>
        <taxon>Bacilli</taxon>
        <taxon>Bacillales</taxon>
        <taxon>Paenibacillaceae</taxon>
        <taxon>Paenibacillus</taxon>
    </lineage>
</organism>
<name>A0A1G4RTA2_9BACL</name>
<dbReference type="InterPro" id="IPR045962">
    <property type="entry name" value="DUF6382"/>
</dbReference>
<protein>
    <submittedName>
        <fullName evidence="4">FHA domain-containing protein</fullName>
    </submittedName>
</protein>
<reference evidence="5" key="1">
    <citation type="submission" date="2016-10" db="EMBL/GenBank/DDBJ databases">
        <authorList>
            <person name="Varghese N."/>
            <person name="Submissions S."/>
        </authorList>
    </citation>
    <scope>NUCLEOTIDE SEQUENCE [LARGE SCALE GENOMIC DNA]</scope>
    <source>
        <strain evidence="5">CGMCC 1.8946</strain>
    </source>
</reference>
<gene>
    <name evidence="4" type="ORF">SAMN04487970_101938</name>
</gene>
<dbReference type="Pfam" id="PF00498">
    <property type="entry name" value="FHA"/>
    <property type="match status" value="1"/>
</dbReference>
<feature type="region of interest" description="Disordered" evidence="1">
    <location>
        <begin position="343"/>
        <end position="365"/>
    </location>
</feature>
<feature type="transmembrane region" description="Helical" evidence="2">
    <location>
        <begin position="288"/>
        <end position="306"/>
    </location>
</feature>
<feature type="transmembrane region" description="Helical" evidence="2">
    <location>
        <begin position="312"/>
        <end position="333"/>
    </location>
</feature>
<evidence type="ECO:0000256" key="1">
    <source>
        <dbReference type="SAM" id="MobiDB-lite"/>
    </source>
</evidence>
<dbReference type="STRING" id="624147.SAMN04487970_101938"/>
<dbReference type="Pfam" id="PF19909">
    <property type="entry name" value="DUF6382"/>
    <property type="match status" value="1"/>
</dbReference>
<dbReference type="InterPro" id="IPR050923">
    <property type="entry name" value="Cell_Proc_Reg/RNA_Proc"/>
</dbReference>
<dbReference type="InterPro" id="IPR000253">
    <property type="entry name" value="FHA_dom"/>
</dbReference>
<keyword evidence="5" id="KW-1185">Reference proteome</keyword>
<dbReference type="CDD" id="cd00060">
    <property type="entry name" value="FHA"/>
    <property type="match status" value="1"/>
</dbReference>
<feature type="compositionally biased region" description="Polar residues" evidence="1">
    <location>
        <begin position="404"/>
        <end position="422"/>
    </location>
</feature>
<proteinExistence type="predicted"/>
<accession>A0A1G4RTA2</accession>
<keyword evidence="2" id="KW-0812">Transmembrane</keyword>
<dbReference type="PROSITE" id="PS50006">
    <property type="entry name" value="FHA_DOMAIN"/>
    <property type="match status" value="1"/>
</dbReference>
<dbReference type="AlphaFoldDB" id="A0A1G4RTA2"/>